<sequence>MKIMDDQRRLLFNEGGEQPASADPLSGEDYKPVVHMIGNGHLDPVWLWQWQEGYAETKATFRSALDRMNEFPEFIFTCASAASYKWIEENDPSMFAEIKKRIAEGRWVVVGGWWVQPDCNIPSGESFARHSLYGQRYFLQRFGLTAKVGYNVDSFGHHAMLPQILKLSGMDYYVFMRPEKHEKSIPASLFWWESADGSRVMAYRIPEGYCTHQFETSEPKVHAVKKIAEEQHTDQMCFYGVGNHGGGPTIANLQEIRAVREKTGQEAIVLSSPNAYFERMEAYAPSLPVVADELQHHASGCYSTHSETKASNRKSEHRLLTAEKLSAAAHCLLDLPYDAAQFRMAWECVMFNQFHDIMGGCSIREAYTDARESYGYALHIGAVSMNAAMQKISWSIDTMRPGISSLDKNKDRTLWEQADQGIPVVVFNPLSWEVTAPVAVTQQMKGITDEAGIPVEIQLVRSSKTNGGDKYDTLFMGKIPAMGYRVYWIYRHKSFDLPIPVTTASASFTETVHTDSLRVTSSSIENDWVRLEIEPHTGYVKSLFDRRSGVEMIDGRGAVPIVIDEHDCDTWGHGKLEFRNEIGRFTDAEVKLIESGPLRATLRVTSRYGQSLLRQDYTLYKDSADVSVRVKLDWHEKHKMLKLSFPVRVDEPKATYEIPYGYLERPVNGEEEPGQQWVDLTGIVHGSCADAASSDKHTYGLSLLNNSKYSFDVKGNDLRMTIVRSAIFADHYGKRDDMCEYMDQGVQEFAYTLVPHAGSWQEAGIVRKAYELNVPLVHIVETYHKGSLPLSYCGVHLSSKQVVVTAFKRAEDGDGYILRCYETSGTETETVVDIPMQSRTWTAQFGRCEIKTFKIPDHAELPIVETNLLEL</sequence>
<dbReference type="InterPro" id="IPR028995">
    <property type="entry name" value="Glyco_hydro_57/38_cen_sf"/>
</dbReference>
<dbReference type="InterPro" id="IPR000602">
    <property type="entry name" value="Glyco_hydro_38_N"/>
</dbReference>
<dbReference type="Pfam" id="PF09261">
    <property type="entry name" value="Alpha-mann_mid"/>
    <property type="match status" value="1"/>
</dbReference>
<feature type="domain" description="Glycoside hydrolase family 38 central" evidence="5">
    <location>
        <begin position="296"/>
        <end position="374"/>
    </location>
</feature>
<dbReference type="Pfam" id="PF01074">
    <property type="entry name" value="Glyco_hydro_38N"/>
    <property type="match status" value="1"/>
</dbReference>
<proteinExistence type="inferred from homology"/>
<name>A0ABT1YUL8_9BACL</name>
<dbReference type="SMART" id="SM00872">
    <property type="entry name" value="Alpha-mann_mid"/>
    <property type="match status" value="1"/>
</dbReference>
<gene>
    <name evidence="6" type="ORF">NV381_36750</name>
</gene>
<accession>A0ABT1YUL8</accession>
<evidence type="ECO:0000259" key="5">
    <source>
        <dbReference type="SMART" id="SM00872"/>
    </source>
</evidence>
<dbReference type="InterPro" id="IPR041147">
    <property type="entry name" value="GH38_C"/>
</dbReference>
<dbReference type="InterPro" id="IPR015341">
    <property type="entry name" value="Glyco_hydro_38_cen"/>
</dbReference>
<reference evidence="6 7" key="1">
    <citation type="submission" date="2022-08" db="EMBL/GenBank/DDBJ databases">
        <title>Paenibacillus endoradicis sp. nov., Paenibacillus radicibacter sp. nov and Paenibacillus pararadicis sp. nov., three cold-adapted plant growth-promoting bacteria isolated from root of Larix gmelinii in Great Khingan.</title>
        <authorList>
            <person name="Xue H."/>
        </authorList>
    </citation>
    <scope>NUCLEOTIDE SEQUENCE [LARGE SCALE GENOMIC DNA]</scope>
    <source>
        <strain evidence="6 7">N5-1-1-5</strain>
    </source>
</reference>
<evidence type="ECO:0000256" key="2">
    <source>
        <dbReference type="ARBA" id="ARBA00022723"/>
    </source>
</evidence>
<evidence type="ECO:0000256" key="4">
    <source>
        <dbReference type="ARBA" id="ARBA00023295"/>
    </source>
</evidence>
<dbReference type="SUPFAM" id="SSF88713">
    <property type="entry name" value="Glycoside hydrolase/deacetylase"/>
    <property type="match status" value="1"/>
</dbReference>
<dbReference type="Gene3D" id="3.20.110.10">
    <property type="entry name" value="Glycoside hydrolase 38, N terminal domain"/>
    <property type="match status" value="1"/>
</dbReference>
<dbReference type="InterPro" id="IPR011330">
    <property type="entry name" value="Glyco_hydro/deAcase_b/a-brl"/>
</dbReference>
<dbReference type="InterPro" id="IPR037094">
    <property type="entry name" value="Glyco_hydro_38_cen_sf"/>
</dbReference>
<evidence type="ECO:0000313" key="7">
    <source>
        <dbReference type="Proteomes" id="UP001300012"/>
    </source>
</evidence>
<dbReference type="InterPro" id="IPR011013">
    <property type="entry name" value="Gal_mutarotase_sf_dom"/>
</dbReference>
<dbReference type="Gene3D" id="1.20.1270.50">
    <property type="entry name" value="Glycoside hydrolase family 38, central domain"/>
    <property type="match status" value="1"/>
</dbReference>
<comment type="caution">
    <text evidence="6">The sequence shown here is derived from an EMBL/GenBank/DDBJ whole genome shotgun (WGS) entry which is preliminary data.</text>
</comment>
<dbReference type="Gene3D" id="2.60.40.2220">
    <property type="match status" value="1"/>
</dbReference>
<evidence type="ECO:0000256" key="1">
    <source>
        <dbReference type="ARBA" id="ARBA00009792"/>
    </source>
</evidence>
<dbReference type="PANTHER" id="PTHR46017">
    <property type="entry name" value="ALPHA-MANNOSIDASE 2C1"/>
    <property type="match status" value="1"/>
</dbReference>
<keyword evidence="7" id="KW-1185">Reference proteome</keyword>
<dbReference type="SUPFAM" id="SSF74650">
    <property type="entry name" value="Galactose mutarotase-like"/>
    <property type="match status" value="1"/>
</dbReference>
<dbReference type="GO" id="GO:0016787">
    <property type="term" value="F:hydrolase activity"/>
    <property type="evidence" value="ECO:0007669"/>
    <property type="project" value="UniProtKB-KW"/>
</dbReference>
<comment type="similarity">
    <text evidence="1">Belongs to the glycosyl hydrolase 38 family.</text>
</comment>
<dbReference type="SUPFAM" id="SSF88688">
    <property type="entry name" value="Families 57/38 glycoside transferase middle domain"/>
    <property type="match status" value="1"/>
</dbReference>
<organism evidence="6 7">
    <name type="scientific">Paenibacillus radicis</name>
    <name type="common">ex Xue et al. 2023</name>
    <dbReference type="NCBI Taxonomy" id="2972489"/>
    <lineage>
        <taxon>Bacteria</taxon>
        <taxon>Bacillati</taxon>
        <taxon>Bacillota</taxon>
        <taxon>Bacilli</taxon>
        <taxon>Bacillales</taxon>
        <taxon>Paenibacillaceae</taxon>
        <taxon>Paenibacillus</taxon>
    </lineage>
</organism>
<dbReference type="CDD" id="cd10789">
    <property type="entry name" value="GH38N_AMII_ER_cytosolic"/>
    <property type="match status" value="1"/>
</dbReference>
<dbReference type="RefSeq" id="WP_258218221.1">
    <property type="nucleotide sequence ID" value="NZ_JANQBD010000052.1"/>
</dbReference>
<dbReference type="InterPro" id="IPR027291">
    <property type="entry name" value="Glyco_hydro_38_N_sf"/>
</dbReference>
<keyword evidence="4" id="KW-0326">Glycosidase</keyword>
<evidence type="ECO:0000256" key="3">
    <source>
        <dbReference type="ARBA" id="ARBA00022801"/>
    </source>
</evidence>
<dbReference type="PANTHER" id="PTHR46017:SF1">
    <property type="entry name" value="ALPHA-MANNOSIDASE 2C1"/>
    <property type="match status" value="1"/>
</dbReference>
<evidence type="ECO:0000313" key="6">
    <source>
        <dbReference type="EMBL" id="MCR8636725.1"/>
    </source>
</evidence>
<keyword evidence="2" id="KW-0479">Metal-binding</keyword>
<dbReference type="Pfam" id="PF17677">
    <property type="entry name" value="Glyco_hydro38C2"/>
    <property type="match status" value="1"/>
</dbReference>
<dbReference type="Gene3D" id="2.70.98.30">
    <property type="entry name" value="Golgi alpha-mannosidase II, domain 4"/>
    <property type="match status" value="1"/>
</dbReference>
<keyword evidence="3 6" id="KW-0378">Hydrolase</keyword>
<protein>
    <submittedName>
        <fullName evidence="6">Glycosyl hydrolase-related protein</fullName>
    </submittedName>
</protein>
<dbReference type="Proteomes" id="UP001300012">
    <property type="component" value="Unassembled WGS sequence"/>
</dbReference>
<dbReference type="InterPro" id="IPR013780">
    <property type="entry name" value="Glyco_hydro_b"/>
</dbReference>
<dbReference type="Pfam" id="PF07748">
    <property type="entry name" value="Glyco_hydro_38C"/>
    <property type="match status" value="1"/>
</dbReference>
<dbReference type="InterPro" id="IPR011682">
    <property type="entry name" value="Glyco_hydro_38_C"/>
</dbReference>
<dbReference type="Gene3D" id="2.60.40.1180">
    <property type="entry name" value="Golgi alpha-mannosidase II"/>
    <property type="match status" value="1"/>
</dbReference>
<dbReference type="EMBL" id="JANQBD010000052">
    <property type="protein sequence ID" value="MCR8636725.1"/>
    <property type="molecule type" value="Genomic_DNA"/>
</dbReference>